<reference evidence="1 5" key="3">
    <citation type="submission" date="2020-05" db="EMBL/GenBank/DDBJ databases">
        <title>Vigna angularis (adzuki bean) Var. LongXiaoDou No. 4 denovo assembly.</title>
        <authorList>
            <person name="Xiang H."/>
        </authorList>
    </citation>
    <scope>NUCLEOTIDE SEQUENCE [LARGE SCALE GENOMIC DNA]</scope>
    <source>
        <tissue evidence="1">Leaf</tissue>
    </source>
</reference>
<accession>A0A0L9TCC9</accession>
<evidence type="ECO:0000313" key="3">
    <source>
        <dbReference type="EMBL" id="KOM28177.1"/>
    </source>
</evidence>
<dbReference type="Proteomes" id="UP000743370">
    <property type="component" value="Unassembled WGS sequence"/>
</dbReference>
<dbReference type="Proteomes" id="UP000053144">
    <property type="component" value="Unassembled WGS sequence"/>
</dbReference>
<evidence type="ECO:0000313" key="4">
    <source>
        <dbReference type="Proteomes" id="UP000053144"/>
    </source>
</evidence>
<dbReference type="AlphaFoldDB" id="A0A0L9TCC9"/>
<sequence>MDKTVFEARTLIAKLSGFHDEASESAESTGSELQPVKVFSELIIPINLPEIQTGFDVFDMLKIEPVKPALDFVIDMSVHTHVLNSLCFIEHIDIPDVHHPCTDFDFYDRLDDAADDLEIGNIIFNEQKEVYFELEIPNTLPDLPIHLNTCDLLHINSIKSLAETDVVLIDHPKFLDSVLAIEPVNMNAVIFYSTMNIDDCFDVNELLHDSIFELSLDSAADSHVSVDFDIETVKTEDVLDLELNFHFSQCSENFKCSCEADSCSICIEIDDVIQPDSNLITDLTVSLMARLQN</sequence>
<protein>
    <submittedName>
        <fullName evidence="3">Uncharacterized protein</fullName>
    </submittedName>
</protein>
<proteinExistence type="predicted"/>
<evidence type="ECO:0000313" key="1">
    <source>
        <dbReference type="EMBL" id="KAG2396917.1"/>
    </source>
</evidence>
<dbReference type="EMBL" id="JABFOF010000002">
    <property type="protein sequence ID" value="KAG2405621.1"/>
    <property type="molecule type" value="Genomic_DNA"/>
</dbReference>
<dbReference type="EMBL" id="JABFOF010000005">
    <property type="protein sequence ID" value="KAG2396917.1"/>
    <property type="molecule type" value="Genomic_DNA"/>
</dbReference>
<name>A0A0L9TCC9_PHAAN</name>
<gene>
    <name evidence="2" type="ORF">HKW66_Vig0048760</name>
    <name evidence="1" type="ORF">HKW66_Vig0231930</name>
    <name evidence="3" type="ORF">LR48_Vigan510s000200</name>
</gene>
<evidence type="ECO:0000313" key="2">
    <source>
        <dbReference type="EMBL" id="KAG2405621.1"/>
    </source>
</evidence>
<reference evidence="3" key="2">
    <citation type="submission" date="2015-02" db="EMBL/GenBank/DDBJ databases">
        <authorList>
            <person name="Chooi Y.-H."/>
        </authorList>
    </citation>
    <scope>NUCLEOTIDE SEQUENCE</scope>
    <source>
        <tissue evidence="3">Seedling</tissue>
    </source>
</reference>
<organism evidence="3 4">
    <name type="scientific">Phaseolus angularis</name>
    <name type="common">Azuki bean</name>
    <name type="synonym">Vigna angularis</name>
    <dbReference type="NCBI Taxonomy" id="3914"/>
    <lineage>
        <taxon>Eukaryota</taxon>
        <taxon>Viridiplantae</taxon>
        <taxon>Streptophyta</taxon>
        <taxon>Embryophyta</taxon>
        <taxon>Tracheophyta</taxon>
        <taxon>Spermatophyta</taxon>
        <taxon>Magnoliopsida</taxon>
        <taxon>eudicotyledons</taxon>
        <taxon>Gunneridae</taxon>
        <taxon>Pentapetalae</taxon>
        <taxon>rosids</taxon>
        <taxon>fabids</taxon>
        <taxon>Fabales</taxon>
        <taxon>Fabaceae</taxon>
        <taxon>Papilionoideae</taxon>
        <taxon>50 kb inversion clade</taxon>
        <taxon>NPAAA clade</taxon>
        <taxon>indigoferoid/millettioid clade</taxon>
        <taxon>Phaseoleae</taxon>
        <taxon>Vigna</taxon>
    </lineage>
</organism>
<evidence type="ECO:0000313" key="5">
    <source>
        <dbReference type="Proteomes" id="UP000743370"/>
    </source>
</evidence>
<dbReference type="EMBL" id="KQ258418">
    <property type="protein sequence ID" value="KOM28177.1"/>
    <property type="molecule type" value="Genomic_DNA"/>
</dbReference>
<dbReference type="Gramene" id="KOM28177">
    <property type="protein sequence ID" value="KOM28177"/>
    <property type="gene ID" value="LR48_Vigan510s000200"/>
</dbReference>
<reference evidence="4" key="1">
    <citation type="journal article" date="2015" name="Proc. Natl. Acad. Sci. U.S.A.">
        <title>Genome sequencing of adzuki bean (Vigna angularis) provides insight into high starch and low fat accumulation and domestication.</title>
        <authorList>
            <person name="Yang K."/>
            <person name="Tian Z."/>
            <person name="Chen C."/>
            <person name="Luo L."/>
            <person name="Zhao B."/>
            <person name="Wang Z."/>
            <person name="Yu L."/>
            <person name="Li Y."/>
            <person name="Sun Y."/>
            <person name="Li W."/>
            <person name="Chen Y."/>
            <person name="Li Y."/>
            <person name="Zhang Y."/>
            <person name="Ai D."/>
            <person name="Zhao J."/>
            <person name="Shang C."/>
            <person name="Ma Y."/>
            <person name="Wu B."/>
            <person name="Wang M."/>
            <person name="Gao L."/>
            <person name="Sun D."/>
            <person name="Zhang P."/>
            <person name="Guo F."/>
            <person name="Wang W."/>
            <person name="Li Y."/>
            <person name="Wang J."/>
            <person name="Varshney R.K."/>
            <person name="Wang J."/>
            <person name="Ling H.Q."/>
            <person name="Wan P."/>
        </authorList>
    </citation>
    <scope>NUCLEOTIDE SEQUENCE</scope>
    <source>
        <strain evidence="4">cv. Jingnong 6</strain>
    </source>
</reference>